<dbReference type="GO" id="GO:0004523">
    <property type="term" value="F:RNA-DNA hybrid ribonuclease activity"/>
    <property type="evidence" value="ECO:0007669"/>
    <property type="project" value="InterPro"/>
</dbReference>
<dbReference type="GO" id="GO:0003676">
    <property type="term" value="F:nucleic acid binding"/>
    <property type="evidence" value="ECO:0007669"/>
    <property type="project" value="InterPro"/>
</dbReference>
<dbReference type="Pfam" id="PF13456">
    <property type="entry name" value="RVT_3"/>
    <property type="match status" value="1"/>
</dbReference>
<evidence type="ECO:0000259" key="2">
    <source>
        <dbReference type="Pfam" id="PF13456"/>
    </source>
</evidence>
<dbReference type="Gene3D" id="3.30.420.10">
    <property type="entry name" value="Ribonuclease H-like superfamily/Ribonuclease H"/>
    <property type="match status" value="1"/>
</dbReference>
<evidence type="ECO:0000313" key="4">
    <source>
        <dbReference type="EnsemblPlants" id="KRH59294"/>
    </source>
</evidence>
<name>A0A0R0JX37_SOYBN</name>
<reference evidence="3" key="3">
    <citation type="submission" date="2018-07" db="EMBL/GenBank/DDBJ databases">
        <title>WGS assembly of Glycine max.</title>
        <authorList>
            <person name="Schmutz J."/>
            <person name="Cannon S."/>
            <person name="Schlueter J."/>
            <person name="Ma J."/>
            <person name="Mitros T."/>
            <person name="Nelson W."/>
            <person name="Hyten D."/>
            <person name="Song Q."/>
            <person name="Thelen J."/>
            <person name="Cheng J."/>
            <person name="Xu D."/>
            <person name="Hellsten U."/>
            <person name="May G."/>
            <person name="Yu Y."/>
            <person name="Sakurai T."/>
            <person name="Umezawa T."/>
            <person name="Bhattacharyya M."/>
            <person name="Sandhu D."/>
            <person name="Valliyodan B."/>
            <person name="Lindquist E."/>
            <person name="Peto M."/>
            <person name="Grant D."/>
            <person name="Shu S."/>
            <person name="Goodstein D."/>
            <person name="Barry K."/>
            <person name="Futrell-Griggs M."/>
            <person name="Abernathy B."/>
            <person name="Du J."/>
            <person name="Tian Z."/>
            <person name="Zhu L."/>
            <person name="Gill N."/>
            <person name="Joshi T."/>
            <person name="Libault M."/>
            <person name="Sethuraman A."/>
            <person name="Zhang X."/>
            <person name="Shinozaki K."/>
            <person name="Nguyen H."/>
            <person name="Wing R."/>
            <person name="Cregan P."/>
            <person name="Specht J."/>
            <person name="Grimwood J."/>
            <person name="Rokhsar D."/>
            <person name="Stacey G."/>
            <person name="Shoemaker R."/>
            <person name="Jackson S."/>
        </authorList>
    </citation>
    <scope>NUCLEOTIDE SEQUENCE</scope>
    <source>
        <tissue evidence="3">Callus</tissue>
    </source>
</reference>
<dbReference type="EnsemblPlants" id="KRH59294">
    <property type="protein sequence ID" value="KRH59294"/>
    <property type="gene ID" value="GLYMA_05G176000"/>
</dbReference>
<dbReference type="Gramene" id="KRH59294">
    <property type="protein sequence ID" value="KRH59294"/>
    <property type="gene ID" value="GLYMA_05G176000"/>
</dbReference>
<proteinExistence type="predicted"/>
<dbReference type="AlphaFoldDB" id="A0A0R0JX37"/>
<keyword evidence="1" id="KW-0812">Transmembrane</keyword>
<keyword evidence="1" id="KW-1133">Transmembrane helix</keyword>
<dbReference type="Proteomes" id="UP000008827">
    <property type="component" value="Chromosome 5"/>
</dbReference>
<feature type="transmembrane region" description="Helical" evidence="1">
    <location>
        <begin position="71"/>
        <end position="91"/>
    </location>
</feature>
<protein>
    <recommendedName>
        <fullName evidence="2">RNase H type-1 domain-containing protein</fullName>
    </recommendedName>
</protein>
<reference evidence="3 4" key="1">
    <citation type="journal article" date="2010" name="Nature">
        <title>Genome sequence of the palaeopolyploid soybean.</title>
        <authorList>
            <person name="Schmutz J."/>
            <person name="Cannon S.B."/>
            <person name="Schlueter J."/>
            <person name="Ma J."/>
            <person name="Mitros T."/>
            <person name="Nelson W."/>
            <person name="Hyten D.L."/>
            <person name="Song Q."/>
            <person name="Thelen J.J."/>
            <person name="Cheng J."/>
            <person name="Xu D."/>
            <person name="Hellsten U."/>
            <person name="May G.D."/>
            <person name="Yu Y."/>
            <person name="Sakurai T."/>
            <person name="Umezawa T."/>
            <person name="Bhattacharyya M.K."/>
            <person name="Sandhu D."/>
            <person name="Valliyodan B."/>
            <person name="Lindquist E."/>
            <person name="Peto M."/>
            <person name="Grant D."/>
            <person name="Shu S."/>
            <person name="Goodstein D."/>
            <person name="Barry K."/>
            <person name="Futrell-Griggs M."/>
            <person name="Abernathy B."/>
            <person name="Du J."/>
            <person name="Tian Z."/>
            <person name="Zhu L."/>
            <person name="Gill N."/>
            <person name="Joshi T."/>
            <person name="Libault M."/>
            <person name="Sethuraman A."/>
            <person name="Zhang X.-C."/>
            <person name="Shinozaki K."/>
            <person name="Nguyen H.T."/>
            <person name="Wing R.A."/>
            <person name="Cregan P."/>
            <person name="Specht J."/>
            <person name="Grimwood J."/>
            <person name="Rokhsar D."/>
            <person name="Stacey G."/>
            <person name="Shoemaker R.C."/>
            <person name="Jackson S.A."/>
        </authorList>
    </citation>
    <scope>NUCLEOTIDE SEQUENCE</scope>
    <source>
        <strain evidence="4">cv. Williams 82</strain>
        <tissue evidence="3">Callus</tissue>
    </source>
</reference>
<dbReference type="InParanoid" id="A0A0R0JX37"/>
<evidence type="ECO:0000313" key="3">
    <source>
        <dbReference type="EMBL" id="KRH59294.1"/>
    </source>
</evidence>
<evidence type="ECO:0000256" key="1">
    <source>
        <dbReference type="SAM" id="Phobius"/>
    </source>
</evidence>
<feature type="domain" description="RNase H type-1" evidence="2">
    <location>
        <begin position="12"/>
        <end position="73"/>
    </location>
</feature>
<reference evidence="4" key="2">
    <citation type="submission" date="2018-02" db="UniProtKB">
        <authorList>
            <consortium name="EnsemblPlants"/>
        </authorList>
    </citation>
    <scope>IDENTIFICATION</scope>
    <source>
        <strain evidence="4">Williams 82</strain>
    </source>
</reference>
<organism evidence="3">
    <name type="scientific">Glycine max</name>
    <name type="common">Soybean</name>
    <name type="synonym">Glycine hispida</name>
    <dbReference type="NCBI Taxonomy" id="3847"/>
    <lineage>
        <taxon>Eukaryota</taxon>
        <taxon>Viridiplantae</taxon>
        <taxon>Streptophyta</taxon>
        <taxon>Embryophyta</taxon>
        <taxon>Tracheophyta</taxon>
        <taxon>Spermatophyta</taxon>
        <taxon>Magnoliopsida</taxon>
        <taxon>eudicotyledons</taxon>
        <taxon>Gunneridae</taxon>
        <taxon>Pentapetalae</taxon>
        <taxon>rosids</taxon>
        <taxon>fabids</taxon>
        <taxon>Fabales</taxon>
        <taxon>Fabaceae</taxon>
        <taxon>Papilionoideae</taxon>
        <taxon>50 kb inversion clade</taxon>
        <taxon>NPAAA clade</taxon>
        <taxon>indigoferoid/millettioid clade</taxon>
        <taxon>Phaseoleae</taxon>
        <taxon>Glycine</taxon>
        <taxon>Glycine subgen. Soja</taxon>
    </lineage>
</organism>
<sequence>MQSIVSRTKRRNGWRNLWLECDSIMIVEAFRNDGLVPWQLKNRWLKCTALVTRMNFVVGHIFREDNACADMLVPSPLLLIIFVGGSLSLIFW</sequence>
<dbReference type="InterPro" id="IPR002156">
    <property type="entry name" value="RNaseH_domain"/>
</dbReference>
<evidence type="ECO:0000313" key="5">
    <source>
        <dbReference type="Proteomes" id="UP000008827"/>
    </source>
</evidence>
<gene>
    <name evidence="3" type="ORF">GLYMA_05G176000</name>
</gene>
<keyword evidence="5" id="KW-1185">Reference proteome</keyword>
<dbReference type="SMR" id="A0A0R0JX37"/>
<dbReference type="STRING" id="3847.A0A0R0JX37"/>
<dbReference type="EMBL" id="CM000838">
    <property type="protein sequence ID" value="KRH59294.1"/>
    <property type="molecule type" value="Genomic_DNA"/>
</dbReference>
<dbReference type="InterPro" id="IPR036397">
    <property type="entry name" value="RNaseH_sf"/>
</dbReference>
<keyword evidence="1" id="KW-0472">Membrane</keyword>
<accession>A0A0R0JX37</accession>